<dbReference type="GO" id="GO:0046872">
    <property type="term" value="F:metal ion binding"/>
    <property type="evidence" value="ECO:0007669"/>
    <property type="project" value="UniProtKB-KW"/>
</dbReference>
<feature type="binding site" evidence="5">
    <location>
        <position position="196"/>
    </location>
    <ligand>
        <name>Zn(2+)</name>
        <dbReference type="ChEBI" id="CHEBI:29105"/>
    </ligand>
</feature>
<feature type="transmembrane region" description="Helical" evidence="6">
    <location>
        <begin position="53"/>
        <end position="72"/>
    </location>
</feature>
<dbReference type="AlphaFoldDB" id="A0A9D9DH65"/>
<dbReference type="EMBL" id="JADINA010000039">
    <property type="protein sequence ID" value="MBO8426897.1"/>
    <property type="molecule type" value="Genomic_DNA"/>
</dbReference>
<evidence type="ECO:0000313" key="7">
    <source>
        <dbReference type="EMBL" id="MBO8426897.1"/>
    </source>
</evidence>
<keyword evidence="3 6" id="KW-1133">Transmembrane helix</keyword>
<evidence type="ECO:0000256" key="4">
    <source>
        <dbReference type="ARBA" id="ARBA00023136"/>
    </source>
</evidence>
<keyword evidence="2 6" id="KW-0812">Transmembrane</keyword>
<reference evidence="7" key="1">
    <citation type="submission" date="2020-10" db="EMBL/GenBank/DDBJ databases">
        <authorList>
            <person name="Gilroy R."/>
        </authorList>
    </citation>
    <scope>NUCLEOTIDE SEQUENCE</scope>
    <source>
        <strain evidence="7">17113</strain>
    </source>
</reference>
<organism evidence="7 8">
    <name type="scientific">Candidatus Alloenteromonas pullistercoris</name>
    <dbReference type="NCBI Taxonomy" id="2840785"/>
    <lineage>
        <taxon>Bacteria</taxon>
        <taxon>Bacillati</taxon>
        <taxon>Bacillota</taxon>
        <taxon>Bacillota incertae sedis</taxon>
        <taxon>Candidatus Alloenteromonas</taxon>
    </lineage>
</organism>
<reference evidence="7" key="2">
    <citation type="journal article" date="2021" name="PeerJ">
        <title>Extensive microbial diversity within the chicken gut microbiome revealed by metagenomics and culture.</title>
        <authorList>
            <person name="Gilroy R."/>
            <person name="Ravi A."/>
            <person name="Getino M."/>
            <person name="Pursley I."/>
            <person name="Horton D.L."/>
            <person name="Alikhan N.F."/>
            <person name="Baker D."/>
            <person name="Gharbi K."/>
            <person name="Hall N."/>
            <person name="Watson M."/>
            <person name="Adriaenssens E.M."/>
            <person name="Foster-Nyarko E."/>
            <person name="Jarju S."/>
            <person name="Secka A."/>
            <person name="Antonio M."/>
            <person name="Oren A."/>
            <person name="Chaudhuri R.R."/>
            <person name="La Ragione R."/>
            <person name="Hildebrand F."/>
            <person name="Pallen M.J."/>
        </authorList>
    </citation>
    <scope>NUCLEOTIDE SEQUENCE</scope>
    <source>
        <strain evidence="7">17113</strain>
    </source>
</reference>
<protein>
    <submittedName>
        <fullName evidence="7">Hemolysin III family protein</fullName>
    </submittedName>
</protein>
<comment type="subcellular location">
    <subcellularLocation>
        <location evidence="1">Membrane</location>
        <topology evidence="1">Multi-pass membrane protein</topology>
    </subcellularLocation>
</comment>
<dbReference type="InterPro" id="IPR004254">
    <property type="entry name" value="AdipoR/HlyIII-related"/>
</dbReference>
<accession>A0A9D9DH65</accession>
<name>A0A9D9DH65_9FIRM</name>
<keyword evidence="5" id="KW-0862">Zinc</keyword>
<keyword evidence="5" id="KW-0479">Metal-binding</keyword>
<evidence type="ECO:0000313" key="8">
    <source>
        <dbReference type="Proteomes" id="UP000823634"/>
    </source>
</evidence>
<feature type="binding site" evidence="5">
    <location>
        <position position="200"/>
    </location>
    <ligand>
        <name>Zn(2+)</name>
        <dbReference type="ChEBI" id="CHEBI:29105"/>
    </ligand>
</feature>
<gene>
    <name evidence="7" type="ORF">IAC61_06280</name>
</gene>
<evidence type="ECO:0000256" key="2">
    <source>
        <dbReference type="ARBA" id="ARBA00022692"/>
    </source>
</evidence>
<feature type="binding site" evidence="5">
    <location>
        <position position="70"/>
    </location>
    <ligand>
        <name>Zn(2+)</name>
        <dbReference type="ChEBI" id="CHEBI:29105"/>
    </ligand>
</feature>
<evidence type="ECO:0000256" key="1">
    <source>
        <dbReference type="ARBA" id="ARBA00004141"/>
    </source>
</evidence>
<evidence type="ECO:0000256" key="5">
    <source>
        <dbReference type="PIRSR" id="PIRSR604254-1"/>
    </source>
</evidence>
<dbReference type="Pfam" id="PF03006">
    <property type="entry name" value="HlyIII"/>
    <property type="match status" value="1"/>
</dbReference>
<dbReference type="GO" id="GO:0016020">
    <property type="term" value="C:membrane"/>
    <property type="evidence" value="ECO:0007669"/>
    <property type="project" value="UniProtKB-SubCell"/>
</dbReference>
<feature type="transmembrane region" description="Helical" evidence="6">
    <location>
        <begin position="84"/>
        <end position="105"/>
    </location>
</feature>
<feature type="transmembrane region" description="Helical" evidence="6">
    <location>
        <begin position="20"/>
        <end position="41"/>
    </location>
</feature>
<evidence type="ECO:0000256" key="6">
    <source>
        <dbReference type="SAM" id="Phobius"/>
    </source>
</evidence>
<feature type="transmembrane region" description="Helical" evidence="6">
    <location>
        <begin position="167"/>
        <end position="187"/>
    </location>
</feature>
<dbReference type="Proteomes" id="UP000823634">
    <property type="component" value="Unassembled WGS sequence"/>
</dbReference>
<proteinExistence type="predicted"/>
<evidence type="ECO:0000256" key="3">
    <source>
        <dbReference type="ARBA" id="ARBA00022989"/>
    </source>
</evidence>
<feature type="transmembrane region" description="Helical" evidence="6">
    <location>
        <begin position="111"/>
        <end position="130"/>
    </location>
</feature>
<keyword evidence="4 6" id="KW-0472">Membrane</keyword>
<sequence>MGKKLELPQYSLAQELWNSISHGLGALLVLIAAPFVFIKAIDSGDVLEIVSVSIYLPFIFLTFLMSCLYHSLAKNGGKRVLRVLDHDFVFLSIMGTYVPYCLVGLKGDPAWGYSILSIVWAGSITGIALNSVNLKKFNVVNIVLYIALGSTAVLAFYPLYVHLRLEAFLLLLFGGVAYWIGAMLYGLGGKKNLWFHAVFHFFVLFGAILMFLSIYLYVL</sequence>
<comment type="caution">
    <text evidence="7">The sequence shown here is derived from an EMBL/GenBank/DDBJ whole genome shotgun (WGS) entry which is preliminary data.</text>
</comment>
<dbReference type="PANTHER" id="PTHR20855:SF3">
    <property type="entry name" value="LD03007P"/>
    <property type="match status" value="1"/>
</dbReference>
<feature type="transmembrane region" description="Helical" evidence="6">
    <location>
        <begin position="142"/>
        <end position="161"/>
    </location>
</feature>
<feature type="transmembrane region" description="Helical" evidence="6">
    <location>
        <begin position="194"/>
        <end position="218"/>
    </location>
</feature>
<dbReference type="PANTHER" id="PTHR20855">
    <property type="entry name" value="ADIPOR/PROGESTIN RECEPTOR-RELATED"/>
    <property type="match status" value="1"/>
</dbReference>